<sequence>MSNLKIVVVSNMFPTGKQPRYGIFVKEWLDQLKNDCTFKISSVLIRGRGTNIIAKLAKYFVFYLRILWVLGDSNALFYFHFGNHSLLPLLFYRKRVLKRVIVNFHGSDLFPGRWAGKFLLRITSTFFSHIGAFVVPSADYGRTFAENYGISSEQIFVSPSGGVDSLVFQPNGEIQSDVVHIGFVGRLDPGKGFDTLINGFSLLIEKYEQLHLHVVGCGSLEEIYRTKVNNSKKLKEHVTFYGEKPRSQLTDFYNHFDIFVFPSLRESLGLVGLEAMACGTPVIGSRIDGISSYLKDEVNGIAFEAGNALDLCNSVEKYIGLSMEEKIRMRGCALQTATCYDKNNVMLKMKYFIKEVWKRNT</sequence>
<evidence type="ECO:0000313" key="4">
    <source>
        <dbReference type="Proteomes" id="UP000032900"/>
    </source>
</evidence>
<reference evidence="3 4" key="1">
    <citation type="journal article" date="2015" name="Microbes Environ.">
        <title>Distribution and evolution of nitrogen fixation genes in the phylum bacteroidetes.</title>
        <authorList>
            <person name="Inoue J."/>
            <person name="Oshima K."/>
            <person name="Suda W."/>
            <person name="Sakamoto M."/>
            <person name="Iino T."/>
            <person name="Noda S."/>
            <person name="Hongoh Y."/>
            <person name="Hattori M."/>
            <person name="Ohkuma M."/>
        </authorList>
    </citation>
    <scope>NUCLEOTIDE SEQUENCE [LARGE SCALE GENOMIC DNA]</scope>
    <source>
        <strain evidence="3">JCM 15548</strain>
    </source>
</reference>
<dbReference type="CDD" id="cd03801">
    <property type="entry name" value="GT4_PimA-like"/>
    <property type="match status" value="1"/>
</dbReference>
<dbReference type="EMBL" id="BAZW01000026">
    <property type="protein sequence ID" value="GAO30609.1"/>
    <property type="molecule type" value="Genomic_DNA"/>
</dbReference>
<evidence type="ECO:0000259" key="2">
    <source>
        <dbReference type="Pfam" id="PF00534"/>
    </source>
</evidence>
<protein>
    <submittedName>
        <fullName evidence="3">Glycosyltransferase</fullName>
    </submittedName>
</protein>
<dbReference type="Pfam" id="PF00534">
    <property type="entry name" value="Glycos_transf_1"/>
    <property type="match status" value="1"/>
</dbReference>
<feature type="transmembrane region" description="Helical" evidence="1">
    <location>
        <begin position="52"/>
        <end position="70"/>
    </location>
</feature>
<dbReference type="STRING" id="1236989.JCM15548_12896"/>
<evidence type="ECO:0000256" key="1">
    <source>
        <dbReference type="SAM" id="Phobius"/>
    </source>
</evidence>
<dbReference type="GO" id="GO:0016757">
    <property type="term" value="F:glycosyltransferase activity"/>
    <property type="evidence" value="ECO:0007669"/>
    <property type="project" value="InterPro"/>
</dbReference>
<dbReference type="OrthoDB" id="9811239at2"/>
<dbReference type="Proteomes" id="UP000032900">
    <property type="component" value="Unassembled WGS sequence"/>
</dbReference>
<keyword evidence="1" id="KW-1133">Transmembrane helix</keyword>
<keyword evidence="4" id="KW-1185">Reference proteome</keyword>
<dbReference type="PANTHER" id="PTHR45947:SF3">
    <property type="entry name" value="SULFOQUINOVOSYL TRANSFERASE SQD2"/>
    <property type="match status" value="1"/>
</dbReference>
<dbReference type="InterPro" id="IPR001296">
    <property type="entry name" value="Glyco_trans_1"/>
</dbReference>
<dbReference type="SUPFAM" id="SSF53756">
    <property type="entry name" value="UDP-Glycosyltransferase/glycogen phosphorylase"/>
    <property type="match status" value="1"/>
</dbReference>
<accession>A0A0E9LZD0</accession>
<name>A0A0E9LZD0_9BACT</name>
<gene>
    <name evidence="3" type="ORF">JCM15548_12896</name>
</gene>
<keyword evidence="3" id="KW-0808">Transferase</keyword>
<organism evidence="3 4">
    <name type="scientific">Geofilum rubicundum JCM 15548</name>
    <dbReference type="NCBI Taxonomy" id="1236989"/>
    <lineage>
        <taxon>Bacteria</taxon>
        <taxon>Pseudomonadati</taxon>
        <taxon>Bacteroidota</taxon>
        <taxon>Bacteroidia</taxon>
        <taxon>Marinilabiliales</taxon>
        <taxon>Marinilabiliaceae</taxon>
        <taxon>Geofilum</taxon>
    </lineage>
</organism>
<feature type="domain" description="Glycosyl transferase family 1" evidence="2">
    <location>
        <begin position="176"/>
        <end position="319"/>
    </location>
</feature>
<dbReference type="PANTHER" id="PTHR45947">
    <property type="entry name" value="SULFOQUINOVOSYL TRANSFERASE SQD2"/>
    <property type="match status" value="1"/>
</dbReference>
<proteinExistence type="predicted"/>
<keyword evidence="1" id="KW-0812">Transmembrane</keyword>
<dbReference type="AlphaFoldDB" id="A0A0E9LZD0"/>
<comment type="caution">
    <text evidence="3">The sequence shown here is derived from an EMBL/GenBank/DDBJ whole genome shotgun (WGS) entry which is preliminary data.</text>
</comment>
<dbReference type="Gene3D" id="3.40.50.2000">
    <property type="entry name" value="Glycogen Phosphorylase B"/>
    <property type="match status" value="2"/>
</dbReference>
<evidence type="ECO:0000313" key="3">
    <source>
        <dbReference type="EMBL" id="GAO30609.1"/>
    </source>
</evidence>
<keyword evidence="1" id="KW-0472">Membrane</keyword>
<dbReference type="InterPro" id="IPR050194">
    <property type="entry name" value="Glycosyltransferase_grp1"/>
</dbReference>